<gene>
    <name evidence="1" type="ORF">BBA_06368</name>
</gene>
<reference evidence="1 2" key="1">
    <citation type="journal article" date="2012" name="Sci. Rep.">
        <title>Genomic perspectives on the evolution of fungal entomopathogenicity in Beauveria bassiana.</title>
        <authorList>
            <person name="Xiao G."/>
            <person name="Ying S.H."/>
            <person name="Zheng P."/>
            <person name="Wang Z.L."/>
            <person name="Zhang S."/>
            <person name="Xie X.Q."/>
            <person name="Shang Y."/>
            <person name="St Leger R.J."/>
            <person name="Zhao G.P."/>
            <person name="Wang C."/>
            <person name="Feng M.G."/>
        </authorList>
    </citation>
    <scope>NUCLEOTIDE SEQUENCE [LARGE SCALE GENOMIC DNA]</scope>
    <source>
        <strain evidence="1 2">ARSEF 2860</strain>
    </source>
</reference>
<name>J4KMZ2_BEAB2</name>
<proteinExistence type="predicted"/>
<evidence type="ECO:0000313" key="2">
    <source>
        <dbReference type="Proteomes" id="UP000002762"/>
    </source>
</evidence>
<dbReference type="EMBL" id="JH725167">
    <property type="protein sequence ID" value="EJP64799.1"/>
    <property type="molecule type" value="Genomic_DNA"/>
</dbReference>
<dbReference type="AlphaFoldDB" id="J4KMZ2"/>
<dbReference type="InParanoid" id="J4KMZ2"/>
<accession>J4KMZ2</accession>
<sequence>MVLAGRPGLDGKADAGAERGLARQLAEKVVMWIDEHRSDSFRSASICGTADLTKTAIPLIITA</sequence>
<dbReference type="HOGENOM" id="CLU_2885437_0_0_1"/>
<organism evidence="1 2">
    <name type="scientific">Beauveria bassiana (strain ARSEF 2860)</name>
    <name type="common">White muscardine disease fungus</name>
    <name type="synonym">Tritirachium shiotae</name>
    <dbReference type="NCBI Taxonomy" id="655819"/>
    <lineage>
        <taxon>Eukaryota</taxon>
        <taxon>Fungi</taxon>
        <taxon>Dikarya</taxon>
        <taxon>Ascomycota</taxon>
        <taxon>Pezizomycotina</taxon>
        <taxon>Sordariomycetes</taxon>
        <taxon>Hypocreomycetidae</taxon>
        <taxon>Hypocreales</taxon>
        <taxon>Cordycipitaceae</taxon>
        <taxon>Beauveria</taxon>
    </lineage>
</organism>
<dbReference type="RefSeq" id="XP_008599687.1">
    <property type="nucleotide sequence ID" value="XM_008601465.1"/>
</dbReference>
<dbReference type="GeneID" id="19889380"/>
<protein>
    <submittedName>
        <fullName evidence="1">Uncharacterized protein</fullName>
    </submittedName>
</protein>
<evidence type="ECO:0000313" key="1">
    <source>
        <dbReference type="EMBL" id="EJP64799.1"/>
    </source>
</evidence>
<keyword evidence="2" id="KW-1185">Reference proteome</keyword>
<dbReference type="Proteomes" id="UP000002762">
    <property type="component" value="Unassembled WGS sequence"/>
</dbReference>